<sequence length="55" mass="6209">MDVSYSYIWLGNHGNCIIRIGVCYSKKTISCTHFAWSGYGDNRNLFTGDSKCVLL</sequence>
<evidence type="ECO:0000259" key="1">
    <source>
        <dbReference type="Pfam" id="PF00014"/>
    </source>
</evidence>
<feature type="domain" description="BPTI/Kunitz inhibitor" evidence="1">
    <location>
        <begin position="23"/>
        <end position="52"/>
    </location>
</feature>
<dbReference type="EMBL" id="JAIUJR010000010">
    <property type="protein sequence ID" value="MCA0133662.1"/>
    <property type="molecule type" value="Genomic_DNA"/>
</dbReference>
<proteinExistence type="predicted"/>
<dbReference type="Proteomes" id="UP001198901">
    <property type="component" value="Unassembled WGS sequence"/>
</dbReference>
<keyword evidence="3" id="KW-1185">Reference proteome</keyword>
<dbReference type="SUPFAM" id="SSF57362">
    <property type="entry name" value="BPTI-like"/>
    <property type="match status" value="1"/>
</dbReference>
<protein>
    <recommendedName>
        <fullName evidence="1">BPTI/Kunitz inhibitor domain-containing protein</fullName>
    </recommendedName>
</protein>
<reference evidence="3" key="1">
    <citation type="submission" date="2023-07" db="EMBL/GenBank/DDBJ databases">
        <authorList>
            <person name="Yue Y."/>
        </authorList>
    </citation>
    <scope>NUCLEOTIDE SEQUENCE [LARGE SCALE GENOMIC DNA]</scope>
    <source>
        <strain evidence="3">D23</strain>
    </source>
</reference>
<dbReference type="RefSeq" id="WP_224531123.1">
    <property type="nucleotide sequence ID" value="NZ_JAIUJR010000010.1"/>
</dbReference>
<dbReference type="InterPro" id="IPR036880">
    <property type="entry name" value="Kunitz_BPTI_sf"/>
</dbReference>
<dbReference type="InterPro" id="IPR002223">
    <property type="entry name" value="Kunitz_BPTI"/>
</dbReference>
<gene>
    <name evidence="2" type="ORF">LBU54_13785</name>
</gene>
<evidence type="ECO:0000313" key="2">
    <source>
        <dbReference type="EMBL" id="MCA0133662.1"/>
    </source>
</evidence>
<accession>A0ABS7XUF3</accession>
<organism evidence="2 3">
    <name type="scientific">Winogradskyella alexanderae</name>
    <dbReference type="NCBI Taxonomy" id="2877123"/>
    <lineage>
        <taxon>Bacteria</taxon>
        <taxon>Pseudomonadati</taxon>
        <taxon>Bacteroidota</taxon>
        <taxon>Flavobacteriia</taxon>
        <taxon>Flavobacteriales</taxon>
        <taxon>Flavobacteriaceae</taxon>
        <taxon>Winogradskyella</taxon>
    </lineage>
</organism>
<evidence type="ECO:0000313" key="3">
    <source>
        <dbReference type="Proteomes" id="UP001198901"/>
    </source>
</evidence>
<dbReference type="Pfam" id="PF00014">
    <property type="entry name" value="Kunitz_BPTI"/>
    <property type="match status" value="1"/>
</dbReference>
<name>A0ABS7XUF3_9FLAO</name>
<comment type="caution">
    <text evidence="2">The sequence shown here is derived from an EMBL/GenBank/DDBJ whole genome shotgun (WGS) entry which is preliminary data.</text>
</comment>